<dbReference type="PANTHER" id="PTHR23132">
    <property type="entry name" value="D-ALANINE--D-ALANINE LIGASE"/>
    <property type="match status" value="1"/>
</dbReference>
<dbReference type="GO" id="GO:0009252">
    <property type="term" value="P:peptidoglycan biosynthetic process"/>
    <property type="evidence" value="ECO:0007669"/>
    <property type="project" value="UniProtKB-UniRule"/>
</dbReference>
<proteinExistence type="inferred from homology"/>
<evidence type="ECO:0000256" key="20">
    <source>
        <dbReference type="PROSITE-ProRule" id="PRU00409"/>
    </source>
</evidence>
<protein>
    <recommendedName>
        <fullName evidence="18">D-alanine--D-alanine ligase</fullName>
        <ecNumber evidence="18">6.3.2.4</ecNumber>
    </recommendedName>
    <alternativeName>
        <fullName evidence="18">D-Ala-D-Ala ligase</fullName>
    </alternativeName>
    <alternativeName>
        <fullName evidence="18">D-alanylalanine synthetase</fullName>
    </alternativeName>
</protein>
<evidence type="ECO:0000256" key="3">
    <source>
        <dbReference type="ARBA" id="ARBA00004496"/>
    </source>
</evidence>
<evidence type="ECO:0000256" key="5">
    <source>
        <dbReference type="ARBA" id="ARBA00010871"/>
    </source>
</evidence>
<keyword evidence="13 18" id="KW-0573">Peptidoglycan synthesis</keyword>
<evidence type="ECO:0000313" key="23">
    <source>
        <dbReference type="Proteomes" id="UP000000639"/>
    </source>
</evidence>
<dbReference type="KEGG" id="pin:Ping_0036"/>
<evidence type="ECO:0000256" key="6">
    <source>
        <dbReference type="ARBA" id="ARBA00022490"/>
    </source>
</evidence>
<evidence type="ECO:0000256" key="9">
    <source>
        <dbReference type="ARBA" id="ARBA00022741"/>
    </source>
</evidence>
<dbReference type="Gene3D" id="3.30.1490.20">
    <property type="entry name" value="ATP-grasp fold, A domain"/>
    <property type="match status" value="1"/>
</dbReference>
<evidence type="ECO:0000256" key="4">
    <source>
        <dbReference type="ARBA" id="ARBA00004752"/>
    </source>
</evidence>
<dbReference type="PROSITE" id="PS50975">
    <property type="entry name" value="ATP_GRASP"/>
    <property type="match status" value="1"/>
</dbReference>
<dbReference type="InterPro" id="IPR005905">
    <property type="entry name" value="D_ala_D_ala"/>
</dbReference>
<dbReference type="Pfam" id="PF01820">
    <property type="entry name" value="Dala_Dala_lig_N"/>
    <property type="match status" value="1"/>
</dbReference>
<comment type="similarity">
    <text evidence="5 18">Belongs to the D-alanine--D-alanine ligase family.</text>
</comment>
<keyword evidence="15 18" id="KW-0961">Cell wall biogenesis/degradation</keyword>
<evidence type="ECO:0000256" key="14">
    <source>
        <dbReference type="ARBA" id="ARBA00023211"/>
    </source>
</evidence>
<dbReference type="EC" id="6.3.2.4" evidence="18"/>
<evidence type="ECO:0000256" key="17">
    <source>
        <dbReference type="ARBA" id="ARBA00060592"/>
    </source>
</evidence>
<evidence type="ECO:0000256" key="7">
    <source>
        <dbReference type="ARBA" id="ARBA00022598"/>
    </source>
</evidence>
<dbReference type="RefSeq" id="WP_011768470.1">
    <property type="nucleotide sequence ID" value="NC_008709.1"/>
</dbReference>
<sequence>MSDSRMKVAVVFGGKSTEHDVSIISAGHILANIDMEKYFVEPFYVKKDGTFADHQELTLCLENLLNEHRDKIFPAMKEGEIELKKWIAKGTSSDFLGGIAGKKFDIVFPVLHGLNGEDGTIQGMLEFMGVPYVGCGVSASAFCIDKEATKVICQVNDIPVMDYTAVKKYEWENSTENIINDIQKKMNYPFYVKPARLGSSIGISRAENTVELKTSLKDAFKYDCKVVVEQGVESPRELTVGVMGIDDQVSLSAIGEFSRGSNLYFNFDSKYGKTGHKGLVPAPLEENIQEIIEKYSHLIFKKFELSGFARIDYFLCGDKVYLNEINTMPGFETGDTFMRIWQNKGVDMQKFIDKAIEYGVLSFHSKSTRLYEIEIKSLIE</sequence>
<dbReference type="GO" id="GO:0071555">
    <property type="term" value="P:cell wall organization"/>
    <property type="evidence" value="ECO:0007669"/>
    <property type="project" value="UniProtKB-KW"/>
</dbReference>
<evidence type="ECO:0000256" key="11">
    <source>
        <dbReference type="ARBA" id="ARBA00022842"/>
    </source>
</evidence>
<feature type="binding site" evidence="19">
    <location>
        <position position="326"/>
    </location>
    <ligand>
        <name>Mg(2+)</name>
        <dbReference type="ChEBI" id="CHEBI:18420"/>
        <label>2</label>
    </ligand>
</feature>
<feature type="domain" description="ATP-grasp" evidence="21">
    <location>
        <begin position="150"/>
        <end position="357"/>
    </location>
</feature>
<accession>A1SQZ6</accession>
<dbReference type="NCBIfam" id="NF002528">
    <property type="entry name" value="PRK01966.1-4"/>
    <property type="match status" value="1"/>
</dbReference>
<keyword evidence="23" id="KW-1185">Reference proteome</keyword>
<evidence type="ECO:0000256" key="16">
    <source>
        <dbReference type="ARBA" id="ARBA00047614"/>
    </source>
</evidence>
<keyword evidence="14 19" id="KW-0464">Manganese</keyword>
<reference evidence="22 23" key="1">
    <citation type="submission" date="2007-01" db="EMBL/GenBank/DDBJ databases">
        <title>Complete sequence of Psychromonas ingrahamii 37.</title>
        <authorList>
            <consortium name="US DOE Joint Genome Institute"/>
            <person name="Copeland A."/>
            <person name="Lucas S."/>
            <person name="Lapidus A."/>
            <person name="Barry K."/>
            <person name="Detter J.C."/>
            <person name="Glavina del Rio T."/>
            <person name="Hammon N."/>
            <person name="Israni S."/>
            <person name="Dalin E."/>
            <person name="Tice H."/>
            <person name="Pitluck S."/>
            <person name="Thompson L.S."/>
            <person name="Brettin T."/>
            <person name="Bruce D."/>
            <person name="Han C."/>
            <person name="Tapia R."/>
            <person name="Schmutz J."/>
            <person name="Larimer F."/>
            <person name="Land M."/>
            <person name="Hauser L."/>
            <person name="Kyrpides N."/>
            <person name="Ivanova N."/>
            <person name="Staley J."/>
            <person name="Richardson P."/>
        </authorList>
    </citation>
    <scope>NUCLEOTIDE SEQUENCE [LARGE SCALE GENOMIC DNA]</scope>
    <source>
        <strain evidence="22 23">37</strain>
    </source>
</reference>
<keyword evidence="7 18" id="KW-0436">Ligase</keyword>
<evidence type="ECO:0000256" key="12">
    <source>
        <dbReference type="ARBA" id="ARBA00022960"/>
    </source>
</evidence>
<keyword evidence="12 18" id="KW-0133">Cell shape</keyword>
<dbReference type="GO" id="GO:0008360">
    <property type="term" value="P:regulation of cell shape"/>
    <property type="evidence" value="ECO:0007669"/>
    <property type="project" value="UniProtKB-KW"/>
</dbReference>
<keyword evidence="6 18" id="KW-0963">Cytoplasm</keyword>
<evidence type="ECO:0000256" key="2">
    <source>
        <dbReference type="ARBA" id="ARBA00003921"/>
    </source>
</evidence>
<dbReference type="HOGENOM" id="CLU_039268_0_0_6"/>
<dbReference type="Gene3D" id="3.30.470.20">
    <property type="entry name" value="ATP-grasp fold, B domain"/>
    <property type="match status" value="1"/>
</dbReference>
<feature type="binding site" evidence="19">
    <location>
        <position position="312"/>
    </location>
    <ligand>
        <name>Mg(2+)</name>
        <dbReference type="ChEBI" id="CHEBI:18420"/>
        <label>1</label>
    </ligand>
</feature>
<dbReference type="InterPro" id="IPR011127">
    <property type="entry name" value="Dala_Dala_lig_N"/>
</dbReference>
<evidence type="ECO:0000256" key="18">
    <source>
        <dbReference type="HAMAP-Rule" id="MF_00047"/>
    </source>
</evidence>
<dbReference type="GO" id="GO:0005524">
    <property type="term" value="F:ATP binding"/>
    <property type="evidence" value="ECO:0007669"/>
    <property type="project" value="UniProtKB-UniRule"/>
</dbReference>
<dbReference type="InterPro" id="IPR011761">
    <property type="entry name" value="ATP-grasp"/>
</dbReference>
<dbReference type="SUPFAM" id="SSF56059">
    <property type="entry name" value="Glutathione synthetase ATP-binding domain-like"/>
    <property type="match status" value="1"/>
</dbReference>
<dbReference type="InterPro" id="IPR000291">
    <property type="entry name" value="D-Ala_lig_Van_CS"/>
</dbReference>
<gene>
    <name evidence="18" type="primary">ddl</name>
    <name evidence="22" type="ordered locus">Ping_0036</name>
</gene>
<dbReference type="PROSITE" id="PS00844">
    <property type="entry name" value="DALA_DALA_LIGASE_2"/>
    <property type="match status" value="1"/>
</dbReference>
<dbReference type="OrthoDB" id="9813261at2"/>
<dbReference type="PIRSF" id="PIRSF039102">
    <property type="entry name" value="Ddl/VanB"/>
    <property type="match status" value="1"/>
</dbReference>
<comment type="subcellular location">
    <subcellularLocation>
        <location evidence="3 18">Cytoplasm</location>
    </subcellularLocation>
</comment>
<comment type="pathway">
    <text evidence="4 18">Cell wall biogenesis; peptidoglycan biosynthesis.</text>
</comment>
<dbReference type="UniPathway" id="UPA00219"/>
<evidence type="ECO:0000256" key="13">
    <source>
        <dbReference type="ARBA" id="ARBA00022984"/>
    </source>
</evidence>
<comment type="catalytic activity">
    <reaction evidence="16 18">
        <text>2 D-alanine + ATP = D-alanyl-D-alanine + ADP + phosphate + H(+)</text>
        <dbReference type="Rhea" id="RHEA:11224"/>
        <dbReference type="ChEBI" id="CHEBI:15378"/>
        <dbReference type="ChEBI" id="CHEBI:30616"/>
        <dbReference type="ChEBI" id="CHEBI:43474"/>
        <dbReference type="ChEBI" id="CHEBI:57416"/>
        <dbReference type="ChEBI" id="CHEBI:57822"/>
        <dbReference type="ChEBI" id="CHEBI:456216"/>
        <dbReference type="EC" id="6.3.2.4"/>
    </reaction>
</comment>
<name>A1SQZ6_PSYIN</name>
<evidence type="ECO:0000256" key="1">
    <source>
        <dbReference type="ARBA" id="ARBA00001936"/>
    </source>
</evidence>
<evidence type="ECO:0000313" key="22">
    <source>
        <dbReference type="EMBL" id="ABM01911.1"/>
    </source>
</evidence>
<dbReference type="PANTHER" id="PTHR23132:SF25">
    <property type="entry name" value="D-ALANINE--D-ALANINE LIGASE A"/>
    <property type="match status" value="1"/>
</dbReference>
<feature type="binding site" evidence="19">
    <location>
        <position position="324"/>
    </location>
    <ligand>
        <name>Mg(2+)</name>
        <dbReference type="ChEBI" id="CHEBI:18420"/>
        <label>1</label>
    </ligand>
</feature>
<dbReference type="FunFam" id="3.30.1490.20:FF:000007">
    <property type="entry name" value="D-alanine--D-alanine ligase"/>
    <property type="match status" value="1"/>
</dbReference>
<organism evidence="22 23">
    <name type="scientific">Psychromonas ingrahamii (strain DSM 17664 / CCUG 51855 / 37)</name>
    <dbReference type="NCBI Taxonomy" id="357804"/>
    <lineage>
        <taxon>Bacteria</taxon>
        <taxon>Pseudomonadati</taxon>
        <taxon>Pseudomonadota</taxon>
        <taxon>Gammaproteobacteria</taxon>
        <taxon>Alteromonadales</taxon>
        <taxon>Psychromonadaceae</taxon>
        <taxon>Psychromonas</taxon>
    </lineage>
</organism>
<dbReference type="HAMAP" id="MF_00047">
    <property type="entry name" value="Dala_Dala_lig"/>
    <property type="match status" value="1"/>
</dbReference>
<dbReference type="eggNOG" id="COG1181">
    <property type="taxonomic scope" value="Bacteria"/>
</dbReference>
<dbReference type="Gene3D" id="3.40.50.20">
    <property type="match status" value="1"/>
</dbReference>
<dbReference type="Pfam" id="PF07478">
    <property type="entry name" value="Dala_Dala_lig_C"/>
    <property type="match status" value="1"/>
</dbReference>
<dbReference type="InterPro" id="IPR013815">
    <property type="entry name" value="ATP_grasp_subdomain_1"/>
</dbReference>
<comment type="function">
    <text evidence="2 18">Cell wall formation.</text>
</comment>
<dbReference type="STRING" id="357804.Ping_0036"/>
<keyword evidence="10 20" id="KW-0067">ATP-binding</keyword>
<dbReference type="AlphaFoldDB" id="A1SQZ6"/>
<dbReference type="SUPFAM" id="SSF52440">
    <property type="entry name" value="PreATP-grasp domain"/>
    <property type="match status" value="1"/>
</dbReference>
<dbReference type="InterPro" id="IPR011095">
    <property type="entry name" value="Dala_Dala_lig_C"/>
</dbReference>
<keyword evidence="11 19" id="KW-0460">Magnesium</keyword>
<comment type="cofactor">
    <cofactor evidence="1">
        <name>Mn(2+)</name>
        <dbReference type="ChEBI" id="CHEBI:29035"/>
    </cofactor>
</comment>
<feature type="binding site" evidence="19">
    <location>
        <position position="324"/>
    </location>
    <ligand>
        <name>Mg(2+)</name>
        <dbReference type="ChEBI" id="CHEBI:18420"/>
        <label>2</label>
    </ligand>
</feature>
<dbReference type="GO" id="GO:0008716">
    <property type="term" value="F:D-alanine-D-alanine ligase activity"/>
    <property type="evidence" value="ECO:0007669"/>
    <property type="project" value="UniProtKB-UniRule"/>
</dbReference>
<evidence type="ECO:0000256" key="10">
    <source>
        <dbReference type="ARBA" id="ARBA00022840"/>
    </source>
</evidence>
<dbReference type="EMBL" id="CP000510">
    <property type="protein sequence ID" value="ABM01911.1"/>
    <property type="molecule type" value="Genomic_DNA"/>
</dbReference>
<dbReference type="InterPro" id="IPR016185">
    <property type="entry name" value="PreATP-grasp_dom_sf"/>
</dbReference>
<dbReference type="NCBIfam" id="TIGR01205">
    <property type="entry name" value="D_ala_D_alaTIGR"/>
    <property type="match status" value="1"/>
</dbReference>
<evidence type="ECO:0000256" key="15">
    <source>
        <dbReference type="ARBA" id="ARBA00023316"/>
    </source>
</evidence>
<dbReference type="Proteomes" id="UP000000639">
    <property type="component" value="Chromosome"/>
</dbReference>
<evidence type="ECO:0000256" key="19">
    <source>
        <dbReference type="PIRSR" id="PIRSR039102-3"/>
    </source>
</evidence>
<dbReference type="GO" id="GO:0005829">
    <property type="term" value="C:cytosol"/>
    <property type="evidence" value="ECO:0007669"/>
    <property type="project" value="TreeGrafter"/>
</dbReference>
<comment type="cofactor">
    <cofactor evidence="19">
        <name>Mg(2+)</name>
        <dbReference type="ChEBI" id="CHEBI:18420"/>
    </cofactor>
    <cofactor evidence="19">
        <name>Mn(2+)</name>
        <dbReference type="ChEBI" id="CHEBI:29035"/>
    </cofactor>
    <text evidence="19">Binds 2 magnesium or manganese ions per subunit.</text>
</comment>
<dbReference type="PROSITE" id="PS00843">
    <property type="entry name" value="DALA_DALA_LIGASE_1"/>
    <property type="match status" value="1"/>
</dbReference>
<keyword evidence="9 20" id="KW-0547">Nucleotide-binding</keyword>
<comment type="pathway">
    <text evidence="17">Glycan biosynthesis.</text>
</comment>
<keyword evidence="8 19" id="KW-0479">Metal-binding</keyword>
<evidence type="ECO:0000259" key="21">
    <source>
        <dbReference type="PROSITE" id="PS50975"/>
    </source>
</evidence>
<evidence type="ECO:0000256" key="8">
    <source>
        <dbReference type="ARBA" id="ARBA00022723"/>
    </source>
</evidence>
<dbReference type="GO" id="GO:0046872">
    <property type="term" value="F:metal ion binding"/>
    <property type="evidence" value="ECO:0007669"/>
    <property type="project" value="UniProtKB-KW"/>
</dbReference>